<evidence type="ECO:0000313" key="8">
    <source>
        <dbReference type="EMBL" id="MWV68525.1"/>
    </source>
</evidence>
<feature type="transmembrane region" description="Helical" evidence="6">
    <location>
        <begin position="158"/>
        <end position="179"/>
    </location>
</feature>
<comment type="similarity">
    <text evidence="6">Belongs to the inorganic phosphate transporter (PiT) (TC 2.A.20) family.</text>
</comment>
<feature type="transmembrane region" description="Helical" evidence="6">
    <location>
        <begin position="49"/>
        <end position="70"/>
    </location>
</feature>
<comment type="subcellular location">
    <subcellularLocation>
        <location evidence="1 6">Membrane</location>
        <topology evidence="1 6">Multi-pass membrane protein</topology>
    </subcellularLocation>
</comment>
<accession>A0A6B0HLZ0</accession>
<dbReference type="AlphaFoldDB" id="A0A6B0HLZ0"/>
<evidence type="ECO:0000256" key="6">
    <source>
        <dbReference type="RuleBase" id="RU363058"/>
    </source>
</evidence>
<protein>
    <recommendedName>
        <fullName evidence="6">Phosphate transporter</fullName>
    </recommendedName>
</protein>
<keyword evidence="2 6" id="KW-0813">Transport</keyword>
<evidence type="ECO:0000313" key="9">
    <source>
        <dbReference type="Proteomes" id="UP000477070"/>
    </source>
</evidence>
<gene>
    <name evidence="8" type="ORF">DCO61_00370</name>
</gene>
<feature type="transmembrane region" description="Helical" evidence="6">
    <location>
        <begin position="564"/>
        <end position="585"/>
    </location>
</feature>
<dbReference type="EMBL" id="QBIU01000001">
    <property type="protein sequence ID" value="MWV68525.1"/>
    <property type="molecule type" value="Genomic_DNA"/>
</dbReference>
<dbReference type="GO" id="GO:0016020">
    <property type="term" value="C:membrane"/>
    <property type="evidence" value="ECO:0007669"/>
    <property type="project" value="UniProtKB-SubCell"/>
</dbReference>
<keyword evidence="3 6" id="KW-0812">Transmembrane</keyword>
<feature type="transmembrane region" description="Helical" evidence="6">
    <location>
        <begin position="337"/>
        <end position="356"/>
    </location>
</feature>
<name>A0A6B0HLZ0_9HELI</name>
<dbReference type="PANTHER" id="PTHR11101">
    <property type="entry name" value="PHOSPHATE TRANSPORTER"/>
    <property type="match status" value="1"/>
</dbReference>
<organism evidence="8 9">
    <name type="scientific">Helicobacter saguini</name>
    <dbReference type="NCBI Taxonomy" id="1548018"/>
    <lineage>
        <taxon>Bacteria</taxon>
        <taxon>Pseudomonadati</taxon>
        <taxon>Campylobacterota</taxon>
        <taxon>Epsilonproteobacteria</taxon>
        <taxon>Campylobacterales</taxon>
        <taxon>Helicobacteraceae</taxon>
        <taxon>Helicobacter</taxon>
    </lineage>
</organism>
<feature type="compositionally biased region" description="Basic and acidic residues" evidence="7">
    <location>
        <begin position="467"/>
        <end position="497"/>
    </location>
</feature>
<feature type="transmembrane region" description="Helical" evidence="6">
    <location>
        <begin position="185"/>
        <end position="206"/>
    </location>
</feature>
<evidence type="ECO:0000256" key="2">
    <source>
        <dbReference type="ARBA" id="ARBA00022448"/>
    </source>
</evidence>
<dbReference type="Proteomes" id="UP000477070">
    <property type="component" value="Unassembled WGS sequence"/>
</dbReference>
<feature type="transmembrane region" description="Helical" evidence="6">
    <location>
        <begin position="376"/>
        <end position="395"/>
    </location>
</feature>
<evidence type="ECO:0000256" key="4">
    <source>
        <dbReference type="ARBA" id="ARBA00022989"/>
    </source>
</evidence>
<keyword evidence="4 6" id="KW-1133">Transmembrane helix</keyword>
<evidence type="ECO:0000256" key="7">
    <source>
        <dbReference type="SAM" id="MobiDB-lite"/>
    </source>
</evidence>
<reference evidence="8 9" key="1">
    <citation type="submission" date="2019-12" db="EMBL/GenBank/DDBJ databases">
        <title>Multi-Generational Helicobacter saguini Isolates.</title>
        <authorList>
            <person name="Mannion A."/>
            <person name="Shen Z."/>
            <person name="Fox J.G."/>
        </authorList>
    </citation>
    <scope>NUCLEOTIDE SEQUENCE [LARGE SCALE GENOMIC DNA]</scope>
    <source>
        <strain evidence="9">16-048 (F4)</strain>
    </source>
</reference>
<comment type="caution">
    <text evidence="8">The sequence shown here is derived from an EMBL/GenBank/DDBJ whole genome shotgun (WGS) entry which is preliminary data.</text>
</comment>
<dbReference type="PANTHER" id="PTHR11101:SF80">
    <property type="entry name" value="PHOSPHATE TRANSPORTER"/>
    <property type="match status" value="1"/>
</dbReference>
<feature type="transmembrane region" description="Helical" evidence="6">
    <location>
        <begin position="218"/>
        <end position="239"/>
    </location>
</feature>
<dbReference type="InterPro" id="IPR001204">
    <property type="entry name" value="Phos_transporter"/>
</dbReference>
<feature type="region of interest" description="Disordered" evidence="7">
    <location>
        <begin position="464"/>
        <end position="497"/>
    </location>
</feature>
<keyword evidence="6" id="KW-0592">Phosphate transport</keyword>
<feature type="transmembrane region" description="Helical" evidence="6">
    <location>
        <begin position="245"/>
        <end position="267"/>
    </location>
</feature>
<evidence type="ECO:0000256" key="3">
    <source>
        <dbReference type="ARBA" id="ARBA00022692"/>
    </source>
</evidence>
<dbReference type="GO" id="GO:0005315">
    <property type="term" value="F:phosphate transmembrane transporter activity"/>
    <property type="evidence" value="ECO:0007669"/>
    <property type="project" value="InterPro"/>
</dbReference>
<feature type="transmembrane region" description="Helical" evidence="6">
    <location>
        <begin position="127"/>
        <end position="146"/>
    </location>
</feature>
<feature type="transmembrane region" description="Helical" evidence="6">
    <location>
        <begin position="288"/>
        <end position="306"/>
    </location>
</feature>
<dbReference type="Pfam" id="PF01384">
    <property type="entry name" value="PHO4"/>
    <property type="match status" value="1"/>
</dbReference>
<keyword evidence="5 6" id="KW-0472">Membrane</keyword>
<proteinExistence type="inferred from homology"/>
<feature type="transmembrane region" description="Helical" evidence="6">
    <location>
        <begin position="82"/>
        <end position="103"/>
    </location>
</feature>
<feature type="transmembrane region" description="Helical" evidence="6">
    <location>
        <begin position="401"/>
        <end position="417"/>
    </location>
</feature>
<dbReference type="RefSeq" id="WP_034570741.1">
    <property type="nucleotide sequence ID" value="NZ_JRMP02000001.1"/>
</dbReference>
<sequence length="593" mass="63437">MDDIKKIEKLENAVRFGQKDVIKVGIVLLFFIAVSVIAIIFGYPVSSPAILIFATVVGAYMALNIGANDVANNVGPAVGSQAITLVGAIIIASIAEASGAIIAGKDVVDTIKSGIISADSLKDSTTFIYVMIAALTSGAIWLHVATMLGAPVSTTHSLVGGVLGAGVMAGGLGVANWGVMGEIALSWVVSPCLGGVIAVSFLWIIKKSITYQSDKVQAAKRVVPILIFIMTWCFSIYIVQKTGVINISLTNAIIAGLIIAIVVFFISRPLIQKKADKLQNTKEDINELFTIPLICSAALLSFAHGANDVANAIGPLAGIYDVISEIDLHTADGKTIVPFWILLVGGLGISLGLALYGPRLIRTVGSEITDLDKMRAFCVALSAAITVLIASQMGLPVSSTHIAIGAIFGVGFLREYLKKRYFDMQQRIIEAHKGRDEEVVKRFLDKFHRASIKRKQEMLQSLVRIAPKKDSKDSKDSVAKSKDSKDSSAKKAKKDSKDSKVATKIESKILGKDSKSGVLKDSKAVLKDSGVDSELPALKKKDIKSLKKAYKQELVRRSAINRIVASWIITVPLSAIFGAVTYFLITRLNIALT</sequence>
<evidence type="ECO:0000256" key="5">
    <source>
        <dbReference type="ARBA" id="ARBA00023136"/>
    </source>
</evidence>
<dbReference type="GO" id="GO:0035435">
    <property type="term" value="P:phosphate ion transmembrane transport"/>
    <property type="evidence" value="ECO:0007669"/>
    <property type="project" value="TreeGrafter"/>
</dbReference>
<evidence type="ECO:0000256" key="1">
    <source>
        <dbReference type="ARBA" id="ARBA00004141"/>
    </source>
</evidence>
<feature type="transmembrane region" description="Helical" evidence="6">
    <location>
        <begin position="21"/>
        <end position="43"/>
    </location>
</feature>